<dbReference type="GO" id="GO:0006281">
    <property type="term" value="P:DNA repair"/>
    <property type="evidence" value="ECO:0007669"/>
    <property type="project" value="InterPro"/>
</dbReference>
<dbReference type="PATRIC" id="fig|1618601.3.peg.145"/>
<dbReference type="InterPro" id="IPR047112">
    <property type="entry name" value="RecG/Mfd"/>
</dbReference>
<dbReference type="GO" id="GO:0016787">
    <property type="term" value="F:hydrolase activity"/>
    <property type="evidence" value="ECO:0007669"/>
    <property type="project" value="UniProtKB-KW"/>
</dbReference>
<dbReference type="InterPro" id="IPR027417">
    <property type="entry name" value="P-loop_NTPase"/>
</dbReference>
<dbReference type="Pfam" id="PF19833">
    <property type="entry name" value="RecG_dom3_C"/>
    <property type="match status" value="1"/>
</dbReference>
<evidence type="ECO:0000256" key="2">
    <source>
        <dbReference type="ARBA" id="ARBA00022806"/>
    </source>
</evidence>
<evidence type="ECO:0000313" key="4">
    <source>
        <dbReference type="EMBL" id="KKR56102.1"/>
    </source>
</evidence>
<evidence type="ECO:0000259" key="3">
    <source>
        <dbReference type="Pfam" id="PF19833"/>
    </source>
</evidence>
<dbReference type="Proteomes" id="UP000034627">
    <property type="component" value="Unassembled WGS sequence"/>
</dbReference>
<comment type="caution">
    <text evidence="4">The sequence shown here is derived from an EMBL/GenBank/DDBJ whole genome shotgun (WGS) entry which is preliminary data.</text>
</comment>
<dbReference type="AlphaFoldDB" id="A0A0G0V0Q6"/>
<sequence length="122" mass="13677">MVIEAGERFGLAGLHQLRGRVGRGISKSYCLLFTNVHSGKAYTRLKAMEKTYSGFELSELDLKLRGPGEIFGTAQSGFPELKIASWNNYELIKASRQAAQEISANLTKFPWVKNRIIDNIKQ</sequence>
<name>A0A0G0V0Q6_9BACT</name>
<keyword evidence="2 4" id="KW-0067">ATP-binding</keyword>
<gene>
    <name evidence="4" type="ORF">UT93_C0005G0019</name>
</gene>
<keyword evidence="2 4" id="KW-0547">Nucleotide-binding</keyword>
<accession>A0A0G0V0Q6</accession>
<dbReference type="PANTHER" id="PTHR47964:SF1">
    <property type="entry name" value="ATP-DEPENDENT DNA HELICASE HOMOLOG RECG, CHLOROPLASTIC"/>
    <property type="match status" value="1"/>
</dbReference>
<dbReference type="Gene3D" id="3.40.50.300">
    <property type="entry name" value="P-loop containing nucleotide triphosphate hydrolases"/>
    <property type="match status" value="1"/>
</dbReference>
<evidence type="ECO:0000256" key="1">
    <source>
        <dbReference type="ARBA" id="ARBA00022801"/>
    </source>
</evidence>
<organism evidence="4 5">
    <name type="scientific">Candidatus Woesebacteria bacterium GW2011_GWF1_40_24</name>
    <dbReference type="NCBI Taxonomy" id="1618601"/>
    <lineage>
        <taxon>Bacteria</taxon>
        <taxon>Candidatus Woeseibacteriota</taxon>
    </lineage>
</organism>
<protein>
    <submittedName>
        <fullName evidence="4">ATP-dependent DNA helicase RecG</fullName>
    </submittedName>
</protein>
<dbReference type="GO" id="GO:0003678">
    <property type="term" value="F:DNA helicase activity"/>
    <property type="evidence" value="ECO:0007669"/>
    <property type="project" value="TreeGrafter"/>
</dbReference>
<proteinExistence type="predicted"/>
<reference evidence="4 5" key="1">
    <citation type="journal article" date="2015" name="Nature">
        <title>rRNA introns, odd ribosomes, and small enigmatic genomes across a large radiation of phyla.</title>
        <authorList>
            <person name="Brown C.T."/>
            <person name="Hug L.A."/>
            <person name="Thomas B.C."/>
            <person name="Sharon I."/>
            <person name="Castelle C.J."/>
            <person name="Singh A."/>
            <person name="Wilkins M.J."/>
            <person name="Williams K.H."/>
            <person name="Banfield J.F."/>
        </authorList>
    </citation>
    <scope>NUCLEOTIDE SEQUENCE [LARGE SCALE GENOMIC DNA]</scope>
</reference>
<keyword evidence="2 4" id="KW-0347">Helicase</keyword>
<feature type="domain" description="ATP-dependent DNA helicase RecG" evidence="3">
    <location>
        <begin position="51"/>
        <end position="109"/>
    </location>
</feature>
<keyword evidence="1" id="KW-0378">Hydrolase</keyword>
<dbReference type="EMBL" id="LBYR01000005">
    <property type="protein sequence ID" value="KKR56102.1"/>
    <property type="molecule type" value="Genomic_DNA"/>
</dbReference>
<dbReference type="PANTHER" id="PTHR47964">
    <property type="entry name" value="ATP-DEPENDENT DNA HELICASE HOMOLOG RECG, CHLOROPLASTIC"/>
    <property type="match status" value="1"/>
</dbReference>
<dbReference type="InterPro" id="IPR045562">
    <property type="entry name" value="RecG_dom3_C"/>
</dbReference>
<dbReference type="SUPFAM" id="SSF52540">
    <property type="entry name" value="P-loop containing nucleoside triphosphate hydrolases"/>
    <property type="match status" value="1"/>
</dbReference>
<evidence type="ECO:0000313" key="5">
    <source>
        <dbReference type="Proteomes" id="UP000034627"/>
    </source>
</evidence>